<evidence type="ECO:0000313" key="6">
    <source>
        <dbReference type="Proteomes" id="UP000434957"/>
    </source>
</evidence>
<dbReference type="EMBL" id="QXFV01001971">
    <property type="protein sequence ID" value="KAE8995032.1"/>
    <property type="molecule type" value="Genomic_DNA"/>
</dbReference>
<dbReference type="Proteomes" id="UP000429607">
    <property type="component" value="Unassembled WGS sequence"/>
</dbReference>
<dbReference type="EMBL" id="QXFT01001819">
    <property type="protein sequence ID" value="KAE9309679.1"/>
    <property type="molecule type" value="Genomic_DNA"/>
</dbReference>
<dbReference type="Proteomes" id="UP000435112">
    <property type="component" value="Unassembled WGS sequence"/>
</dbReference>
<evidence type="ECO:0000313" key="3">
    <source>
        <dbReference type="EMBL" id="KAE8995032.1"/>
    </source>
</evidence>
<proteinExistence type="predicted"/>
<organism evidence="3 5">
    <name type="scientific">Phytophthora rubi</name>
    <dbReference type="NCBI Taxonomy" id="129364"/>
    <lineage>
        <taxon>Eukaryota</taxon>
        <taxon>Sar</taxon>
        <taxon>Stramenopiles</taxon>
        <taxon>Oomycota</taxon>
        <taxon>Peronosporomycetes</taxon>
        <taxon>Peronosporales</taxon>
        <taxon>Peronosporaceae</taxon>
        <taxon>Phytophthora</taxon>
    </lineage>
</organism>
<gene>
    <name evidence="3" type="ORF">PR001_g20226</name>
    <name evidence="2" type="ORF">PR002_g20807</name>
    <name evidence="4" type="ORF">PR003_g20458</name>
</gene>
<evidence type="ECO:0000313" key="4">
    <source>
        <dbReference type="EMBL" id="KAE9309679.1"/>
    </source>
</evidence>
<evidence type="ECO:0000313" key="7">
    <source>
        <dbReference type="Proteomes" id="UP000435112"/>
    </source>
</evidence>
<protein>
    <recommendedName>
        <fullName evidence="8">RxLR effector protein</fullName>
    </recommendedName>
</protein>
<name>A0A6A3JLV6_9STRA</name>
<evidence type="ECO:0000256" key="1">
    <source>
        <dbReference type="SAM" id="SignalP"/>
    </source>
</evidence>
<feature type="signal peptide" evidence="1">
    <location>
        <begin position="1"/>
        <end position="27"/>
    </location>
</feature>
<evidence type="ECO:0000313" key="2">
    <source>
        <dbReference type="EMBL" id="KAE8991572.1"/>
    </source>
</evidence>
<evidence type="ECO:0000313" key="5">
    <source>
        <dbReference type="Proteomes" id="UP000429607"/>
    </source>
</evidence>
<dbReference type="AlphaFoldDB" id="A0A6A3JLV6"/>
<dbReference type="Proteomes" id="UP000434957">
    <property type="component" value="Unassembled WGS sequence"/>
</dbReference>
<feature type="chain" id="PRO_5036379865" description="RxLR effector protein" evidence="1">
    <location>
        <begin position="28"/>
        <end position="84"/>
    </location>
</feature>
<keyword evidence="1" id="KW-0732">Signal</keyword>
<comment type="caution">
    <text evidence="3">The sequence shown here is derived from an EMBL/GenBank/DDBJ whole genome shotgun (WGS) entry which is preliminary data.</text>
</comment>
<dbReference type="EMBL" id="QXFU01002028">
    <property type="protein sequence ID" value="KAE8991572.1"/>
    <property type="molecule type" value="Genomic_DNA"/>
</dbReference>
<sequence length="84" mass="9453">MFGIANYRKATLLIVTLLTATISTNQSFAVMMSCRELGRHYLYGERLPGCQLHLPQRTGRDNSNGFGLLQKEESTLARHPNCCH</sequence>
<accession>A0A6A3JLV6</accession>
<evidence type="ECO:0008006" key="8">
    <source>
        <dbReference type="Google" id="ProtNLM"/>
    </source>
</evidence>
<keyword evidence="6" id="KW-1185">Reference proteome</keyword>
<reference evidence="5 7" key="1">
    <citation type="submission" date="2018-09" db="EMBL/GenBank/DDBJ databases">
        <title>Genomic investigation of the strawberry pathogen Phytophthora fragariae indicates pathogenicity is determined by transcriptional variation in three key races.</title>
        <authorList>
            <person name="Adams T.M."/>
            <person name="Armitage A.D."/>
            <person name="Sobczyk M.K."/>
            <person name="Bates H.J."/>
            <person name="Dunwell J.M."/>
            <person name="Nellist C.F."/>
            <person name="Harrison R.J."/>
        </authorList>
    </citation>
    <scope>NUCLEOTIDE SEQUENCE [LARGE SCALE GENOMIC DNA]</scope>
    <source>
        <strain evidence="3 5">SCRP249</strain>
        <strain evidence="2 7">SCRP324</strain>
        <strain evidence="4 6">SCRP333</strain>
    </source>
</reference>